<name>A0A4R1BKV8_9BACT</name>
<sequence length="244" mass="27320">MANLHGKNYLGKNIPAMSRFMKLLITMVLCVGCEESKTQMQLALREFEAGSKLFTRALHYQMMESDSMVAPAREARIHLLTAFAASGNDPQFALMLPNAYDLMGAHDSAYYWEKRFYELDSARGRSSREQAEGSFRSMAHSCLFLGDSVRLKYCLLRLRQLGPAPGGPNEGVWDGLNYIIFYSKSRASIALRAKGIKPCAFGLSMLDYFRTLYADRLADFDHSYPPEAISHAKKECAAAPNSSE</sequence>
<reference evidence="1 2" key="1">
    <citation type="submission" date="2019-03" db="EMBL/GenBank/DDBJ databases">
        <authorList>
            <person name="Kim M.K.M."/>
        </authorList>
    </citation>
    <scope>NUCLEOTIDE SEQUENCE [LARGE SCALE GENOMIC DNA]</scope>
    <source>
        <strain evidence="1 2">17J68-12</strain>
    </source>
</reference>
<accession>A0A4R1BKV8</accession>
<gene>
    <name evidence="1" type="ORF">EPD60_06695</name>
</gene>
<proteinExistence type="predicted"/>
<protein>
    <submittedName>
        <fullName evidence="1">Uncharacterized protein</fullName>
    </submittedName>
</protein>
<dbReference type="AlphaFoldDB" id="A0A4R1BKV8"/>
<dbReference type="Proteomes" id="UP000295334">
    <property type="component" value="Unassembled WGS sequence"/>
</dbReference>
<organism evidence="1 2">
    <name type="scientific">Flaviaesturariibacter flavus</name>
    <dbReference type="NCBI Taxonomy" id="2502780"/>
    <lineage>
        <taxon>Bacteria</taxon>
        <taxon>Pseudomonadati</taxon>
        <taxon>Bacteroidota</taxon>
        <taxon>Chitinophagia</taxon>
        <taxon>Chitinophagales</taxon>
        <taxon>Chitinophagaceae</taxon>
        <taxon>Flaviaestuariibacter</taxon>
    </lineage>
</organism>
<evidence type="ECO:0000313" key="2">
    <source>
        <dbReference type="Proteomes" id="UP000295334"/>
    </source>
</evidence>
<dbReference type="EMBL" id="SJZI01000008">
    <property type="protein sequence ID" value="TCJ17868.1"/>
    <property type="molecule type" value="Genomic_DNA"/>
</dbReference>
<keyword evidence="2" id="KW-1185">Reference proteome</keyword>
<dbReference type="RefSeq" id="WP_131448105.1">
    <property type="nucleotide sequence ID" value="NZ_SJZI01000008.1"/>
</dbReference>
<evidence type="ECO:0000313" key="1">
    <source>
        <dbReference type="EMBL" id="TCJ17868.1"/>
    </source>
</evidence>
<comment type="caution">
    <text evidence="1">The sequence shown here is derived from an EMBL/GenBank/DDBJ whole genome shotgun (WGS) entry which is preliminary data.</text>
</comment>